<dbReference type="Proteomes" id="UP001302477">
    <property type="component" value="Chromosome"/>
</dbReference>
<protein>
    <submittedName>
        <fullName evidence="2">HNH endonuclease</fullName>
    </submittedName>
</protein>
<keyword evidence="2" id="KW-0378">Hydrolase</keyword>
<dbReference type="PANTHER" id="PTHR33877:SF2">
    <property type="entry name" value="OS07G0170200 PROTEIN"/>
    <property type="match status" value="1"/>
</dbReference>
<feature type="domain" description="HNH nuclease" evidence="1">
    <location>
        <begin position="79"/>
        <end position="130"/>
    </location>
</feature>
<gene>
    <name evidence="2" type="ORF">R5R33_01980</name>
</gene>
<evidence type="ECO:0000313" key="3">
    <source>
        <dbReference type="Proteomes" id="UP001302477"/>
    </source>
</evidence>
<keyword evidence="3" id="KW-1185">Reference proteome</keyword>
<dbReference type="GO" id="GO:0004519">
    <property type="term" value="F:endonuclease activity"/>
    <property type="evidence" value="ECO:0007669"/>
    <property type="project" value="UniProtKB-KW"/>
</dbReference>
<reference evidence="2 3" key="1">
    <citation type="submission" date="2023-10" db="EMBL/GenBank/DDBJ databases">
        <title>Description of Microbulbifer bruguierae sp. nov., isolated from the sediments of mangrove plant Bruguiera sexangula and comparative genomic analyses of the genus Microbulbifer.</title>
        <authorList>
            <person name="Long M."/>
        </authorList>
    </citation>
    <scope>NUCLEOTIDE SEQUENCE [LARGE SCALE GENOMIC DNA]</scope>
    <source>
        <strain evidence="2 3">SPO729</strain>
    </source>
</reference>
<dbReference type="CDD" id="cd00085">
    <property type="entry name" value="HNHc"/>
    <property type="match status" value="1"/>
</dbReference>
<proteinExistence type="predicted"/>
<dbReference type="Gene3D" id="1.10.30.50">
    <property type="match status" value="1"/>
</dbReference>
<organism evidence="2 3">
    <name type="scientific">Microbulbifer pacificus</name>
    <dbReference type="NCBI Taxonomy" id="407164"/>
    <lineage>
        <taxon>Bacteria</taxon>
        <taxon>Pseudomonadati</taxon>
        <taxon>Pseudomonadota</taxon>
        <taxon>Gammaproteobacteria</taxon>
        <taxon>Cellvibrionales</taxon>
        <taxon>Microbulbiferaceae</taxon>
        <taxon>Microbulbifer</taxon>
    </lineage>
</organism>
<dbReference type="InterPro" id="IPR029471">
    <property type="entry name" value="HNH_5"/>
</dbReference>
<dbReference type="RefSeq" id="WP_318954410.1">
    <property type="nucleotide sequence ID" value="NZ_CP137555.1"/>
</dbReference>
<dbReference type="InterPro" id="IPR052892">
    <property type="entry name" value="NA-targeting_endonuclease"/>
</dbReference>
<dbReference type="AlphaFoldDB" id="A0AAU0MZ25"/>
<dbReference type="InterPro" id="IPR003615">
    <property type="entry name" value="HNH_nuc"/>
</dbReference>
<keyword evidence="2" id="KW-0540">Nuclease</keyword>
<dbReference type="Pfam" id="PF14279">
    <property type="entry name" value="HNH_5"/>
    <property type="match status" value="1"/>
</dbReference>
<name>A0AAU0MZ25_9GAMM</name>
<dbReference type="PANTHER" id="PTHR33877">
    <property type="entry name" value="SLL1193 PROTEIN"/>
    <property type="match status" value="1"/>
</dbReference>
<dbReference type="EMBL" id="CP137555">
    <property type="protein sequence ID" value="WOX05947.1"/>
    <property type="molecule type" value="Genomic_DNA"/>
</dbReference>
<accession>A0AAU0MZ25</accession>
<sequence>MARVLYLDAGGRPIRWIDLQRAAYLYAKDQVLWEIGTFKTILRGGYRNCGHRSILAIAPVIAGRKADRIRSRHRPALTNMSLFARDQHLCLYCGESFRSSELTRDHVMPTSRGGTDCWENVVAACKGCNNRKGAMTPDEAGMPLLAVPFLPNPYEAILLQAHQILSDQMEYLQVGLSNRRNWQEGR</sequence>
<evidence type="ECO:0000259" key="1">
    <source>
        <dbReference type="SMART" id="SM00507"/>
    </source>
</evidence>
<evidence type="ECO:0000313" key="2">
    <source>
        <dbReference type="EMBL" id="WOX05947.1"/>
    </source>
</evidence>
<keyword evidence="2" id="KW-0255">Endonuclease</keyword>
<dbReference type="SMART" id="SM00507">
    <property type="entry name" value="HNHc"/>
    <property type="match status" value="1"/>
</dbReference>
<dbReference type="KEGG" id="mpaf:R5R33_01980"/>